<feature type="compositionally biased region" description="Acidic residues" evidence="1">
    <location>
        <begin position="46"/>
        <end position="67"/>
    </location>
</feature>
<name>A0A7R8ZIT9_9CRUS</name>
<dbReference type="GO" id="GO:0008061">
    <property type="term" value="F:chitin binding"/>
    <property type="evidence" value="ECO:0007669"/>
    <property type="project" value="InterPro"/>
</dbReference>
<organism evidence="2">
    <name type="scientific">Cyprideis torosa</name>
    <dbReference type="NCBI Taxonomy" id="163714"/>
    <lineage>
        <taxon>Eukaryota</taxon>
        <taxon>Metazoa</taxon>
        <taxon>Ecdysozoa</taxon>
        <taxon>Arthropoda</taxon>
        <taxon>Crustacea</taxon>
        <taxon>Oligostraca</taxon>
        <taxon>Ostracoda</taxon>
        <taxon>Podocopa</taxon>
        <taxon>Podocopida</taxon>
        <taxon>Cytherocopina</taxon>
        <taxon>Cytheroidea</taxon>
        <taxon>Cytherideidae</taxon>
        <taxon>Cyprideis</taxon>
    </lineage>
</organism>
<reference evidence="2" key="1">
    <citation type="submission" date="2020-11" db="EMBL/GenBank/DDBJ databases">
        <authorList>
            <person name="Tran Van P."/>
        </authorList>
    </citation>
    <scope>NUCLEOTIDE SEQUENCE</scope>
</reference>
<dbReference type="GO" id="GO:0005576">
    <property type="term" value="C:extracellular region"/>
    <property type="evidence" value="ECO:0007669"/>
    <property type="project" value="InterPro"/>
</dbReference>
<dbReference type="Pfam" id="PF01607">
    <property type="entry name" value="CBM_14"/>
    <property type="match status" value="1"/>
</dbReference>
<evidence type="ECO:0000256" key="1">
    <source>
        <dbReference type="SAM" id="MobiDB-lite"/>
    </source>
</evidence>
<feature type="compositionally biased region" description="Polar residues" evidence="1">
    <location>
        <begin position="25"/>
        <end position="34"/>
    </location>
</feature>
<dbReference type="InterPro" id="IPR036508">
    <property type="entry name" value="Chitin-bd_dom_sf"/>
</dbReference>
<dbReference type="SUPFAM" id="SSF57625">
    <property type="entry name" value="Invertebrate chitin-binding proteins"/>
    <property type="match status" value="1"/>
</dbReference>
<evidence type="ECO:0000313" key="2">
    <source>
        <dbReference type="EMBL" id="CAD7222980.1"/>
    </source>
</evidence>
<dbReference type="OrthoDB" id="6020543at2759"/>
<dbReference type="AlphaFoldDB" id="A0A7R8ZIT9"/>
<gene>
    <name evidence="2" type="ORF">CTOB1V02_LOCUS975</name>
</gene>
<feature type="region of interest" description="Disordered" evidence="1">
    <location>
        <begin position="1"/>
        <end position="69"/>
    </location>
</feature>
<dbReference type="Gene3D" id="2.170.140.10">
    <property type="entry name" value="Chitin binding domain"/>
    <property type="match status" value="1"/>
</dbReference>
<dbReference type="SMART" id="SM00494">
    <property type="entry name" value="ChtBD2"/>
    <property type="match status" value="1"/>
</dbReference>
<accession>A0A7R8ZIT9</accession>
<sequence>MCDWQANVPDCNIGRSGEQEDFSKTVGNVSQSTDDSSEEAGNSSEETGDSSEETGDSSEETGDSSEENTDRVICVGVDDCPAENPALPMNLPHPTDPTKFCQCDWGVPIEMNCPEGLHWNQNATPNPMLSVNDILDLLDVEAGDVEVSDAELITNVNTTMMLILMWKETNRALAGNQRVVVVAVATNARDLQTDVSLVLW</sequence>
<protein>
    <submittedName>
        <fullName evidence="2">Uncharacterized protein</fullName>
    </submittedName>
</protein>
<dbReference type="InterPro" id="IPR002557">
    <property type="entry name" value="Chitin-bd_dom"/>
</dbReference>
<dbReference type="EMBL" id="OB660132">
    <property type="protein sequence ID" value="CAD7222980.1"/>
    <property type="molecule type" value="Genomic_DNA"/>
</dbReference>
<proteinExistence type="predicted"/>